<dbReference type="PANTHER" id="PTHR31252">
    <property type="entry name" value="DUF4419 DOMAIN-CONTAINING PROTEIN"/>
    <property type="match status" value="1"/>
</dbReference>
<dbReference type="InterPro" id="IPR025533">
    <property type="entry name" value="DUF4419"/>
</dbReference>
<evidence type="ECO:0000256" key="2">
    <source>
        <dbReference type="SAM" id="SignalP"/>
    </source>
</evidence>
<dbReference type="PANTHER" id="PTHR31252:SF11">
    <property type="entry name" value="DUF4419 DOMAIN-CONTAINING PROTEIN"/>
    <property type="match status" value="1"/>
</dbReference>
<accession>A0ABP0BY09</accession>
<dbReference type="Proteomes" id="UP001642406">
    <property type="component" value="Unassembled WGS sequence"/>
</dbReference>
<organism evidence="3 4">
    <name type="scientific">Sporothrix bragantina</name>
    <dbReference type="NCBI Taxonomy" id="671064"/>
    <lineage>
        <taxon>Eukaryota</taxon>
        <taxon>Fungi</taxon>
        <taxon>Dikarya</taxon>
        <taxon>Ascomycota</taxon>
        <taxon>Pezizomycotina</taxon>
        <taxon>Sordariomycetes</taxon>
        <taxon>Sordariomycetidae</taxon>
        <taxon>Ophiostomatales</taxon>
        <taxon>Ophiostomataceae</taxon>
        <taxon>Sporothrix</taxon>
    </lineage>
</organism>
<sequence length="547" mass="59731">MRTQQLMSFVALAVAVDAVTVLPGGAPKPYTGAAGSLTPYDFYTQSAANEFGNRSVDIFMSNRDNVDYFVQDSYHVLPSADSVVRGALQAWGEHLHLVLQPDEMWLTVLAQVNFYVNAHTADVAARGVYDLRANETVIDAYYPDWYTFMASLYAAVTQRINPATKSNSTSGCNCDWLQHQWISPNFTTSTNEHVMAAHILMLAQTRAFERPLLPSTGAALLCGLPSVTLLGTQEDWAILEWRVQQLHVFGPEAAAYGSRLLPVVRRFVETFDKPDDPSIRAFWNSIVVAQPAASSSIRNTKGSTAGSSGPTAPKVAKEPASCSGSTNGPSFNISGWITAFYFWDADGKPFGRDAPTTPTTTLDNVTYPSIDLRTLPVAYGRTSIVLPRFNDTDNFEILAMGGPMGKRIDDGAPAGYFEALNRTRGLNVPPWVESDDNDTVAFDGPPTNNLNQTFVQWANTSFGGYDPRAHGTLSPLTSWILYGPDKTTKSSNSNSSNATNLEPPTLWQPEVELGTLAAALLSHYNATHCSASESSFLSRRYSRRSMQ</sequence>
<evidence type="ECO:0000313" key="3">
    <source>
        <dbReference type="EMBL" id="CAK7224590.1"/>
    </source>
</evidence>
<evidence type="ECO:0000256" key="1">
    <source>
        <dbReference type="SAM" id="MobiDB-lite"/>
    </source>
</evidence>
<comment type="caution">
    <text evidence="3">The sequence shown here is derived from an EMBL/GenBank/DDBJ whole genome shotgun (WGS) entry which is preliminary data.</text>
</comment>
<feature type="signal peptide" evidence="2">
    <location>
        <begin position="1"/>
        <end position="18"/>
    </location>
</feature>
<keyword evidence="4" id="KW-1185">Reference proteome</keyword>
<gene>
    <name evidence="3" type="ORF">SBRCBS47491_005603</name>
</gene>
<name>A0ABP0BY09_9PEZI</name>
<feature type="compositionally biased region" description="Polar residues" evidence="1">
    <location>
        <begin position="297"/>
        <end position="310"/>
    </location>
</feature>
<keyword evidence="2" id="KW-0732">Signal</keyword>
<protein>
    <submittedName>
        <fullName evidence="3">Uncharacterized protein</fullName>
    </submittedName>
</protein>
<feature type="region of interest" description="Disordered" evidence="1">
    <location>
        <begin position="297"/>
        <end position="325"/>
    </location>
</feature>
<proteinExistence type="predicted"/>
<dbReference type="Pfam" id="PF14388">
    <property type="entry name" value="DUF4419"/>
    <property type="match status" value="2"/>
</dbReference>
<reference evidence="3 4" key="1">
    <citation type="submission" date="2024-01" db="EMBL/GenBank/DDBJ databases">
        <authorList>
            <person name="Allen C."/>
            <person name="Tagirdzhanova G."/>
        </authorList>
    </citation>
    <scope>NUCLEOTIDE SEQUENCE [LARGE SCALE GENOMIC DNA]</scope>
</reference>
<dbReference type="EMBL" id="CAWUHC010000049">
    <property type="protein sequence ID" value="CAK7224590.1"/>
    <property type="molecule type" value="Genomic_DNA"/>
</dbReference>
<evidence type="ECO:0000313" key="4">
    <source>
        <dbReference type="Proteomes" id="UP001642406"/>
    </source>
</evidence>
<feature type="chain" id="PRO_5047361688" evidence="2">
    <location>
        <begin position="19"/>
        <end position="547"/>
    </location>
</feature>